<name>A0A497E1S4_UNCAE</name>
<dbReference type="Pfam" id="PF13426">
    <property type="entry name" value="PAS_9"/>
    <property type="match status" value="1"/>
</dbReference>
<proteinExistence type="predicted"/>
<dbReference type="Gene3D" id="3.30.450.20">
    <property type="entry name" value="PAS domain"/>
    <property type="match status" value="2"/>
</dbReference>
<evidence type="ECO:0000313" key="6">
    <source>
        <dbReference type="Proteomes" id="UP000279422"/>
    </source>
</evidence>
<dbReference type="PANTHER" id="PTHR43155:SF2">
    <property type="entry name" value="CYCLIC DI-GMP PHOSPHODIESTERASE PA4108"/>
    <property type="match status" value="1"/>
</dbReference>
<evidence type="ECO:0000313" key="5">
    <source>
        <dbReference type="EMBL" id="RLE06734.1"/>
    </source>
</evidence>
<gene>
    <name evidence="5" type="ORF">DRJ00_09245</name>
</gene>
<feature type="domain" description="PAS" evidence="2">
    <location>
        <begin position="182"/>
        <end position="252"/>
    </location>
</feature>
<dbReference type="SUPFAM" id="SSF109604">
    <property type="entry name" value="HD-domain/PDEase-like"/>
    <property type="match status" value="1"/>
</dbReference>
<evidence type="ECO:0000259" key="3">
    <source>
        <dbReference type="PROSITE" id="PS50113"/>
    </source>
</evidence>
<dbReference type="SMART" id="SM00471">
    <property type="entry name" value="HDc"/>
    <property type="match status" value="1"/>
</dbReference>
<dbReference type="Pfam" id="PF00989">
    <property type="entry name" value="PAS"/>
    <property type="match status" value="1"/>
</dbReference>
<dbReference type="CDD" id="cd00130">
    <property type="entry name" value="PAS"/>
    <property type="match status" value="2"/>
</dbReference>
<dbReference type="PROSITE" id="PS50112">
    <property type="entry name" value="PAS"/>
    <property type="match status" value="2"/>
</dbReference>
<dbReference type="NCBIfam" id="TIGR00229">
    <property type="entry name" value="sensory_box"/>
    <property type="match status" value="2"/>
</dbReference>
<dbReference type="Gene3D" id="1.10.3210.10">
    <property type="entry name" value="Hypothetical protein af1432"/>
    <property type="match status" value="1"/>
</dbReference>
<keyword evidence="1" id="KW-0175">Coiled coil</keyword>
<feature type="coiled-coil region" evidence="1">
    <location>
        <begin position="22"/>
        <end position="56"/>
    </location>
</feature>
<dbReference type="InterPro" id="IPR037522">
    <property type="entry name" value="HD_GYP_dom"/>
</dbReference>
<dbReference type="Proteomes" id="UP000279422">
    <property type="component" value="Unassembled WGS sequence"/>
</dbReference>
<dbReference type="InterPro" id="IPR000014">
    <property type="entry name" value="PAS"/>
</dbReference>
<accession>A0A497E1S4</accession>
<reference evidence="5 6" key="1">
    <citation type="submission" date="2018-06" db="EMBL/GenBank/DDBJ databases">
        <title>Extensive metabolic versatility and redundancy in microbially diverse, dynamic hydrothermal sediments.</title>
        <authorList>
            <person name="Dombrowski N."/>
            <person name="Teske A."/>
            <person name="Baker B.J."/>
        </authorList>
    </citation>
    <scope>NUCLEOTIDE SEQUENCE [LARGE SCALE GENOMIC DNA]</scope>
    <source>
        <strain evidence="5">B47_G16</strain>
    </source>
</reference>
<dbReference type="NCBIfam" id="TIGR00277">
    <property type="entry name" value="HDIG"/>
    <property type="match status" value="1"/>
</dbReference>
<dbReference type="PANTHER" id="PTHR43155">
    <property type="entry name" value="CYCLIC DI-GMP PHOSPHODIESTERASE PA4108-RELATED"/>
    <property type="match status" value="1"/>
</dbReference>
<dbReference type="AlphaFoldDB" id="A0A497E1S4"/>
<dbReference type="InterPro" id="IPR000700">
    <property type="entry name" value="PAS-assoc_C"/>
</dbReference>
<evidence type="ECO:0000259" key="4">
    <source>
        <dbReference type="PROSITE" id="PS51832"/>
    </source>
</evidence>
<feature type="domain" description="PAC" evidence="3">
    <location>
        <begin position="256"/>
        <end position="307"/>
    </location>
</feature>
<dbReference type="InterPro" id="IPR035965">
    <property type="entry name" value="PAS-like_dom_sf"/>
</dbReference>
<dbReference type="SMART" id="SM00086">
    <property type="entry name" value="PAC"/>
    <property type="match status" value="2"/>
</dbReference>
<dbReference type="Pfam" id="PF13487">
    <property type="entry name" value="HD_5"/>
    <property type="match status" value="1"/>
</dbReference>
<dbReference type="SMART" id="SM00091">
    <property type="entry name" value="PAS"/>
    <property type="match status" value="2"/>
</dbReference>
<evidence type="ECO:0008006" key="7">
    <source>
        <dbReference type="Google" id="ProtNLM"/>
    </source>
</evidence>
<dbReference type="InterPro" id="IPR013767">
    <property type="entry name" value="PAS_fold"/>
</dbReference>
<sequence>MVCFLGLNLRWSSEGKMKDKAAEEFGVELARLRKRISELERELVQYRQEVRRLRDSEELLRVLLEYVPEAYYLSDLKGTFVDGNRVIEQLTGYERKELIGKSFSKMRLFSPAQIPKVASLLAKNALGQPAGPEEFTLTRKDGSKVSLEIRTFPVKVKGRNLVLGIARDVSRRRRVEEKLRASEEKYRNLAENIADVLIRIDLKGKINYVSKSFESVSRYSREEVEGKNIKDFLTGESYKRALERMRKWMVGEREQLPYEVEVKGKDGRIIPVEIYSSPIIEDGKLKAIQVTARDITARRRMEEELRTGLEKFQRSLKGTIFALASLIKVRDPYTASHQRRVTQLCLAIAKEMGLSEKIINGLELAAAVHDIGKIHVPAEILTKPDRLSKVEFAMIREHPKIGYDILKEIEFPWPVAKIVLQHHERMDGSGYPNGLLGKDIMLEARILAVADVVEAMSSHRPYRAAKDIKTTLEEISRNRGLLYDPDVVDACLRLFIEKRFKFE</sequence>
<dbReference type="PROSITE" id="PS50113">
    <property type="entry name" value="PAC"/>
    <property type="match status" value="2"/>
</dbReference>
<dbReference type="InterPro" id="IPR006675">
    <property type="entry name" value="HDIG_dom"/>
</dbReference>
<dbReference type="SUPFAM" id="SSF55785">
    <property type="entry name" value="PYP-like sensor domain (PAS domain)"/>
    <property type="match status" value="2"/>
</dbReference>
<dbReference type="InterPro" id="IPR003607">
    <property type="entry name" value="HD/PDEase_dom"/>
</dbReference>
<dbReference type="InterPro" id="IPR001610">
    <property type="entry name" value="PAC"/>
</dbReference>
<feature type="domain" description="HD-GYP" evidence="4">
    <location>
        <begin position="312"/>
        <end position="503"/>
    </location>
</feature>
<feature type="domain" description="PAS" evidence="2">
    <location>
        <begin position="56"/>
        <end position="128"/>
    </location>
</feature>
<feature type="domain" description="PAC" evidence="3">
    <location>
        <begin position="131"/>
        <end position="181"/>
    </location>
</feature>
<comment type="caution">
    <text evidence="5">The sequence shown here is derived from an EMBL/GenBank/DDBJ whole genome shotgun (WGS) entry which is preliminary data.</text>
</comment>
<organism evidence="5 6">
    <name type="scientific">Aerophobetes bacterium</name>
    <dbReference type="NCBI Taxonomy" id="2030807"/>
    <lineage>
        <taxon>Bacteria</taxon>
        <taxon>Candidatus Aerophobota</taxon>
    </lineage>
</organism>
<protein>
    <recommendedName>
        <fullName evidence="7">PAS domain S-box protein</fullName>
    </recommendedName>
</protein>
<dbReference type="EMBL" id="QMPZ01000231">
    <property type="protein sequence ID" value="RLE06734.1"/>
    <property type="molecule type" value="Genomic_DNA"/>
</dbReference>
<feature type="coiled-coil region" evidence="1">
    <location>
        <begin position="172"/>
        <end position="199"/>
    </location>
</feature>
<evidence type="ECO:0000259" key="2">
    <source>
        <dbReference type="PROSITE" id="PS50112"/>
    </source>
</evidence>
<dbReference type="PROSITE" id="PS51832">
    <property type="entry name" value="HD_GYP"/>
    <property type="match status" value="1"/>
</dbReference>
<dbReference type="GO" id="GO:0006355">
    <property type="term" value="P:regulation of DNA-templated transcription"/>
    <property type="evidence" value="ECO:0007669"/>
    <property type="project" value="InterPro"/>
</dbReference>
<evidence type="ECO:0000256" key="1">
    <source>
        <dbReference type="SAM" id="Coils"/>
    </source>
</evidence>
<dbReference type="CDD" id="cd00077">
    <property type="entry name" value="HDc"/>
    <property type="match status" value="1"/>
</dbReference>